<keyword evidence="3" id="KW-0813">Transport</keyword>
<evidence type="ECO:0000256" key="3">
    <source>
        <dbReference type="ARBA" id="ARBA00022448"/>
    </source>
</evidence>
<dbReference type="Gene3D" id="3.30.1150.10">
    <property type="match status" value="1"/>
</dbReference>
<dbReference type="PANTHER" id="PTHR33446">
    <property type="entry name" value="PROTEIN TONB-RELATED"/>
    <property type="match status" value="1"/>
</dbReference>
<evidence type="ECO:0000256" key="8">
    <source>
        <dbReference type="ARBA" id="ARBA00022989"/>
    </source>
</evidence>
<sequence length="245" mass="28428">MKLSYLVFLLALFVFQAKSQTVSYLNVGFFPIQDTEKYQPCYYSITQEENGFEKVEIFTLDSVLVMHRQISKDSIGNKLTEIQTEYAYDGWKKSEVSNSYEDNSKLMFIFYENEEVKIIERYIEDELISKLSFDEEGNEIEASEFIQAEPVGGLERLYGYFGANLKYPNLARRKGIEGVVYLCFEVSEEGEIVNLEVMNPEPFPMLADEALRVFYRSPYQWKAGTNDGDPVRTGMRLPIKFKLGR</sequence>
<evidence type="ECO:0000313" key="12">
    <source>
        <dbReference type="EMBL" id="MCH7410964.1"/>
    </source>
</evidence>
<evidence type="ECO:0000256" key="7">
    <source>
        <dbReference type="ARBA" id="ARBA00022927"/>
    </source>
</evidence>
<keyword evidence="7" id="KW-0653">Protein transport</keyword>
<keyword evidence="13" id="KW-1185">Reference proteome</keyword>
<feature type="signal peptide" evidence="10">
    <location>
        <begin position="1"/>
        <end position="19"/>
    </location>
</feature>
<comment type="similarity">
    <text evidence="2">Belongs to the TonB family.</text>
</comment>
<name>A0ABS9V420_9BACT</name>
<dbReference type="PANTHER" id="PTHR33446:SF2">
    <property type="entry name" value="PROTEIN TONB"/>
    <property type="match status" value="1"/>
</dbReference>
<keyword evidence="9" id="KW-0472">Membrane</keyword>
<keyword evidence="10" id="KW-0732">Signal</keyword>
<evidence type="ECO:0000256" key="5">
    <source>
        <dbReference type="ARBA" id="ARBA00022519"/>
    </source>
</evidence>
<evidence type="ECO:0000256" key="2">
    <source>
        <dbReference type="ARBA" id="ARBA00006555"/>
    </source>
</evidence>
<keyword evidence="5" id="KW-0997">Cell inner membrane</keyword>
<evidence type="ECO:0000313" key="13">
    <source>
        <dbReference type="Proteomes" id="UP001165489"/>
    </source>
</evidence>
<evidence type="ECO:0000256" key="6">
    <source>
        <dbReference type="ARBA" id="ARBA00022692"/>
    </source>
</evidence>
<protein>
    <submittedName>
        <fullName evidence="12">Energy transducer TonB</fullName>
    </submittedName>
</protein>
<dbReference type="SUPFAM" id="SSF74653">
    <property type="entry name" value="TolA/TonB C-terminal domain"/>
    <property type="match status" value="1"/>
</dbReference>
<keyword evidence="4" id="KW-1003">Cell membrane</keyword>
<dbReference type="NCBIfam" id="TIGR01352">
    <property type="entry name" value="tonB_Cterm"/>
    <property type="match status" value="1"/>
</dbReference>
<proteinExistence type="inferred from homology"/>
<comment type="caution">
    <text evidence="12">The sequence shown here is derived from an EMBL/GenBank/DDBJ whole genome shotgun (WGS) entry which is preliminary data.</text>
</comment>
<dbReference type="RefSeq" id="WP_241349319.1">
    <property type="nucleotide sequence ID" value="NZ_JAKZGP010000052.1"/>
</dbReference>
<accession>A0ABS9V420</accession>
<dbReference type="InterPro" id="IPR006260">
    <property type="entry name" value="TonB/TolA_C"/>
</dbReference>
<dbReference type="InterPro" id="IPR051045">
    <property type="entry name" value="TonB-dependent_transducer"/>
</dbReference>
<dbReference type="PROSITE" id="PS52015">
    <property type="entry name" value="TONB_CTD"/>
    <property type="match status" value="1"/>
</dbReference>
<comment type="subcellular location">
    <subcellularLocation>
        <location evidence="1">Cell inner membrane</location>
        <topology evidence="1">Single-pass membrane protein</topology>
        <orientation evidence="1">Periplasmic side</orientation>
    </subcellularLocation>
</comment>
<evidence type="ECO:0000256" key="9">
    <source>
        <dbReference type="ARBA" id="ARBA00023136"/>
    </source>
</evidence>
<gene>
    <name evidence="12" type="ORF">MM239_16270</name>
</gene>
<evidence type="ECO:0000256" key="1">
    <source>
        <dbReference type="ARBA" id="ARBA00004383"/>
    </source>
</evidence>
<feature type="chain" id="PRO_5046152780" evidence="10">
    <location>
        <begin position="20"/>
        <end position="245"/>
    </location>
</feature>
<dbReference type="Proteomes" id="UP001165489">
    <property type="component" value="Unassembled WGS sequence"/>
</dbReference>
<dbReference type="EMBL" id="JAKZGP010000052">
    <property type="protein sequence ID" value="MCH7410964.1"/>
    <property type="molecule type" value="Genomic_DNA"/>
</dbReference>
<evidence type="ECO:0000259" key="11">
    <source>
        <dbReference type="PROSITE" id="PS52015"/>
    </source>
</evidence>
<feature type="domain" description="TonB C-terminal" evidence="11">
    <location>
        <begin position="152"/>
        <end position="245"/>
    </location>
</feature>
<reference evidence="12" key="1">
    <citation type="submission" date="2022-03" db="EMBL/GenBank/DDBJ databases">
        <title>De novo assembled genomes of Belliella spp. (Cyclobacteriaceae) strains.</title>
        <authorList>
            <person name="Szabo A."/>
            <person name="Korponai K."/>
            <person name="Felfoldi T."/>
        </authorList>
    </citation>
    <scope>NUCLEOTIDE SEQUENCE</scope>
    <source>
        <strain evidence="12">DSM 111904</strain>
    </source>
</reference>
<organism evidence="12 13">
    <name type="scientific">Belliella filtrata</name>
    <dbReference type="NCBI Taxonomy" id="2923435"/>
    <lineage>
        <taxon>Bacteria</taxon>
        <taxon>Pseudomonadati</taxon>
        <taxon>Bacteroidota</taxon>
        <taxon>Cytophagia</taxon>
        <taxon>Cytophagales</taxon>
        <taxon>Cyclobacteriaceae</taxon>
        <taxon>Belliella</taxon>
    </lineage>
</organism>
<dbReference type="InterPro" id="IPR037682">
    <property type="entry name" value="TonB_C"/>
</dbReference>
<keyword evidence="6" id="KW-0812">Transmembrane</keyword>
<evidence type="ECO:0000256" key="4">
    <source>
        <dbReference type="ARBA" id="ARBA00022475"/>
    </source>
</evidence>
<dbReference type="Pfam" id="PF03544">
    <property type="entry name" value="TonB_C"/>
    <property type="match status" value="1"/>
</dbReference>
<keyword evidence="8" id="KW-1133">Transmembrane helix</keyword>
<evidence type="ECO:0000256" key="10">
    <source>
        <dbReference type="SAM" id="SignalP"/>
    </source>
</evidence>